<dbReference type="PRINTS" id="PR00348">
    <property type="entry name" value="UBIQUITIN"/>
</dbReference>
<evidence type="ECO:0000313" key="3">
    <source>
        <dbReference type="EMBL" id="CAF1463393.1"/>
    </source>
</evidence>
<dbReference type="Proteomes" id="UP000681722">
    <property type="component" value="Unassembled WGS sequence"/>
</dbReference>
<feature type="domain" description="Ubiquitin-like" evidence="2">
    <location>
        <begin position="77"/>
        <end position="145"/>
    </location>
</feature>
<dbReference type="Proteomes" id="UP000682733">
    <property type="component" value="Unassembled WGS sequence"/>
</dbReference>
<dbReference type="EMBL" id="CAJNOK010033404">
    <property type="protein sequence ID" value="CAF1493828.1"/>
    <property type="molecule type" value="Genomic_DNA"/>
</dbReference>
<dbReference type="Proteomes" id="UP000663829">
    <property type="component" value="Unassembled WGS sequence"/>
</dbReference>
<dbReference type="PANTHER" id="PTHR10666">
    <property type="entry name" value="UBIQUITIN"/>
    <property type="match status" value="1"/>
</dbReference>
<organism evidence="3 7">
    <name type="scientific">Didymodactylos carnosus</name>
    <dbReference type="NCBI Taxonomy" id="1234261"/>
    <lineage>
        <taxon>Eukaryota</taxon>
        <taxon>Metazoa</taxon>
        <taxon>Spiralia</taxon>
        <taxon>Gnathifera</taxon>
        <taxon>Rotifera</taxon>
        <taxon>Eurotatoria</taxon>
        <taxon>Bdelloidea</taxon>
        <taxon>Philodinida</taxon>
        <taxon>Philodinidae</taxon>
        <taxon>Didymodactylos</taxon>
    </lineage>
</organism>
<dbReference type="AlphaFoldDB" id="A0A815QHR0"/>
<sequence>MDIDVRILTDKTIKLTVSSESSVKEIKAIIQERAGIPVNHQILTFDSKCMKDRDLLRRYSVKCSSTLQHFLGLHGSMQISVRTFIGKIMTLAVEPSDSIEDVKATIQVIAGIPLDKQSMSFAGKPLEDGRIPNDYNTQKENTLDVEH</sequence>
<evidence type="ECO:0000313" key="5">
    <source>
        <dbReference type="EMBL" id="CAF4283005.1"/>
    </source>
</evidence>
<dbReference type="EMBL" id="CAJOBA010055382">
    <property type="protein sequence ID" value="CAF4283005.1"/>
    <property type="molecule type" value="Genomic_DNA"/>
</dbReference>
<evidence type="ECO:0000256" key="1">
    <source>
        <dbReference type="SAM" id="MobiDB-lite"/>
    </source>
</evidence>
<feature type="domain" description="Ubiquitin-like" evidence="2">
    <location>
        <begin position="1"/>
        <end position="76"/>
    </location>
</feature>
<accession>A0A815QHR0</accession>
<feature type="region of interest" description="Disordered" evidence="1">
    <location>
        <begin position="123"/>
        <end position="147"/>
    </location>
</feature>
<dbReference type="Pfam" id="PF00240">
    <property type="entry name" value="ubiquitin"/>
    <property type="match status" value="2"/>
</dbReference>
<dbReference type="Proteomes" id="UP000677228">
    <property type="component" value="Unassembled WGS sequence"/>
</dbReference>
<name>A0A815QHR0_9BILA</name>
<comment type="caution">
    <text evidence="3">The sequence shown here is derived from an EMBL/GenBank/DDBJ whole genome shotgun (WGS) entry which is preliminary data.</text>
</comment>
<dbReference type="InterPro" id="IPR000626">
    <property type="entry name" value="Ubiquitin-like_dom"/>
</dbReference>
<dbReference type="InterPro" id="IPR019956">
    <property type="entry name" value="Ubiquitin_dom"/>
</dbReference>
<dbReference type="InterPro" id="IPR050158">
    <property type="entry name" value="Ubiquitin_ubiquitin-like"/>
</dbReference>
<dbReference type="SMART" id="SM00213">
    <property type="entry name" value="UBQ"/>
    <property type="match status" value="2"/>
</dbReference>
<dbReference type="EMBL" id="CAJNOQ010020128">
    <property type="protein sequence ID" value="CAF1463393.1"/>
    <property type="molecule type" value="Genomic_DNA"/>
</dbReference>
<protein>
    <recommendedName>
        <fullName evidence="2">Ubiquitin-like domain-containing protein</fullName>
    </recommendedName>
</protein>
<evidence type="ECO:0000259" key="2">
    <source>
        <dbReference type="PROSITE" id="PS50053"/>
    </source>
</evidence>
<evidence type="ECO:0000313" key="6">
    <source>
        <dbReference type="EMBL" id="CAF4333038.1"/>
    </source>
</evidence>
<evidence type="ECO:0000313" key="7">
    <source>
        <dbReference type="Proteomes" id="UP000663829"/>
    </source>
</evidence>
<evidence type="ECO:0000313" key="4">
    <source>
        <dbReference type="EMBL" id="CAF1493828.1"/>
    </source>
</evidence>
<proteinExistence type="predicted"/>
<dbReference type="PROSITE" id="PS50053">
    <property type="entry name" value="UBIQUITIN_2"/>
    <property type="match status" value="2"/>
</dbReference>
<reference evidence="3" key="1">
    <citation type="submission" date="2021-02" db="EMBL/GenBank/DDBJ databases">
        <authorList>
            <person name="Nowell W R."/>
        </authorList>
    </citation>
    <scope>NUCLEOTIDE SEQUENCE</scope>
</reference>
<dbReference type="SUPFAM" id="SSF54236">
    <property type="entry name" value="Ubiquitin-like"/>
    <property type="match status" value="2"/>
</dbReference>
<keyword evidence="7" id="KW-1185">Reference proteome</keyword>
<dbReference type="OrthoDB" id="428577at2759"/>
<gene>
    <name evidence="3" type="ORF">GPM918_LOCUS35176</name>
    <name evidence="4" type="ORF">OVA965_LOCUS36624</name>
    <name evidence="6" type="ORF">SRO942_LOCUS35886</name>
    <name evidence="5" type="ORF">TMI583_LOCUS37646</name>
</gene>
<dbReference type="Gene3D" id="3.10.20.90">
    <property type="entry name" value="Phosphatidylinositol 3-kinase Catalytic Subunit, Chain A, domain 1"/>
    <property type="match status" value="2"/>
</dbReference>
<dbReference type="EMBL" id="CAJOBC010085583">
    <property type="protein sequence ID" value="CAF4333038.1"/>
    <property type="molecule type" value="Genomic_DNA"/>
</dbReference>
<dbReference type="InterPro" id="IPR029071">
    <property type="entry name" value="Ubiquitin-like_domsf"/>
</dbReference>